<comment type="pathway">
    <text evidence="2">Lipid metabolism.</text>
</comment>
<evidence type="ECO:0000256" key="7">
    <source>
        <dbReference type="ARBA" id="ARBA00022798"/>
    </source>
</evidence>
<evidence type="ECO:0000313" key="14">
    <source>
        <dbReference type="Proteomes" id="UP000297604"/>
    </source>
</evidence>
<dbReference type="Proteomes" id="UP000297604">
    <property type="component" value="Unassembled WGS sequence"/>
</dbReference>
<dbReference type="Pfam" id="PF03007">
    <property type="entry name" value="WS_DGAT_cat"/>
    <property type="match status" value="1"/>
</dbReference>
<keyword evidence="9" id="KW-0012">Acyltransferase</keyword>
<keyword evidence="14" id="KW-1185">Reference proteome</keyword>
<dbReference type="RefSeq" id="WP_134561475.1">
    <property type="nucleotide sequence ID" value="NZ_SOFS01000018.1"/>
</dbReference>
<evidence type="ECO:0000259" key="12">
    <source>
        <dbReference type="Pfam" id="PF06974"/>
    </source>
</evidence>
<evidence type="ECO:0000256" key="4">
    <source>
        <dbReference type="ARBA" id="ARBA00013244"/>
    </source>
</evidence>
<comment type="caution">
    <text evidence="13">The sequence shown here is derived from an EMBL/GenBank/DDBJ whole genome shotgun (WGS) entry which is preliminary data.</text>
</comment>
<dbReference type="InterPro" id="IPR009721">
    <property type="entry name" value="O-acyltransferase_WSD1_C"/>
</dbReference>
<accession>A0ABY2IN05</accession>
<proteinExistence type="inferred from homology"/>
<evidence type="ECO:0000256" key="10">
    <source>
        <dbReference type="ARBA" id="ARBA00048109"/>
    </source>
</evidence>
<evidence type="ECO:0000256" key="1">
    <source>
        <dbReference type="ARBA" id="ARBA00004771"/>
    </source>
</evidence>
<dbReference type="Pfam" id="PF06974">
    <property type="entry name" value="WS_DGAT_C"/>
    <property type="match status" value="1"/>
</dbReference>
<keyword evidence="7" id="KW-0319">Glycerol metabolism</keyword>
<dbReference type="InterPro" id="IPR004255">
    <property type="entry name" value="O-acyltransferase_WSD1_N"/>
</dbReference>
<evidence type="ECO:0000313" key="13">
    <source>
        <dbReference type="EMBL" id="TFC20852.1"/>
    </source>
</evidence>
<evidence type="ECO:0000256" key="5">
    <source>
        <dbReference type="ARBA" id="ARBA00022516"/>
    </source>
</evidence>
<reference evidence="13 14" key="1">
    <citation type="submission" date="2019-03" db="EMBL/GenBank/DDBJ databases">
        <title>Genomics of glacier-inhabiting Cryobacterium strains.</title>
        <authorList>
            <person name="Liu Q."/>
            <person name="Xin Y.-H."/>
        </authorList>
    </citation>
    <scope>NUCLEOTIDE SEQUENCE [LARGE SCALE GENOMIC DNA]</scope>
    <source>
        <strain evidence="13 14">MDB1-5</strain>
    </source>
</reference>
<dbReference type="PANTHER" id="PTHR31650">
    <property type="entry name" value="O-ACYLTRANSFERASE (WSD1-LIKE) FAMILY PROTEIN"/>
    <property type="match status" value="1"/>
</dbReference>
<sequence length="466" mass="48779">MPTLPPIDRVSADDLMSLATERGSSPMQVGAVLFLDTRAGLDTEVALGVLADRIRRVPRLRQRLIDVPIGCGRPAWVDDPAFDVSRHLSSRVCPAPGGEAAVLDIAAGLLGTRLSRSRPLWVAVLVTGVGAGAPASPDDRAALIIVFHHVLADGMGGLAVMASLVDRPADPLPRKRVNRRSGMPITTIHPLSRKGSGGMPSVGALARDAWAGRVRAVPHLPASLARAVGGLLALRGSIGAPRLARTSLNVPTGPRRRFVSIRLDLGRVLAVGHAHHATVNDVVLTAIGGALHGLLEQRGERQETFVLSVPFSGRRQAAAGELGNQSGVIPIRVPGVGHPFTRLDAVATATRAAKLAPAGASTALLGPFFRLLARLGLFQRFISRQRAIHTFVTNLRGPAEPLAIFGCPVTGLVPLTGPTGNVTVSFAVLSYAGGLEVTLAADPDTCPDLDALRALLEHEFAALLHP</sequence>
<comment type="similarity">
    <text evidence="3">Belongs to the long-chain O-acyltransferase family.</text>
</comment>
<dbReference type="Gene3D" id="3.30.559.30">
    <property type="entry name" value="Nonribosomal peptide synthetase, condensation domain"/>
    <property type="match status" value="1"/>
</dbReference>
<dbReference type="SUPFAM" id="SSF52777">
    <property type="entry name" value="CoA-dependent acyltransferases"/>
    <property type="match status" value="2"/>
</dbReference>
<dbReference type="PANTHER" id="PTHR31650:SF1">
    <property type="entry name" value="WAX ESTER SYNTHASE_DIACYLGLYCEROL ACYLTRANSFERASE 4-RELATED"/>
    <property type="match status" value="1"/>
</dbReference>
<dbReference type="EC" id="2.3.1.20" evidence="4"/>
<evidence type="ECO:0000256" key="3">
    <source>
        <dbReference type="ARBA" id="ARBA00009587"/>
    </source>
</evidence>
<gene>
    <name evidence="13" type="ORF">E3O46_07920</name>
</gene>
<evidence type="ECO:0000256" key="9">
    <source>
        <dbReference type="ARBA" id="ARBA00023315"/>
    </source>
</evidence>
<evidence type="ECO:0000256" key="2">
    <source>
        <dbReference type="ARBA" id="ARBA00005189"/>
    </source>
</evidence>
<comment type="catalytic activity">
    <reaction evidence="10">
        <text>an acyl-CoA + a 1,2-diacyl-sn-glycerol = a triacyl-sn-glycerol + CoA</text>
        <dbReference type="Rhea" id="RHEA:10868"/>
        <dbReference type="ChEBI" id="CHEBI:17815"/>
        <dbReference type="ChEBI" id="CHEBI:57287"/>
        <dbReference type="ChEBI" id="CHEBI:58342"/>
        <dbReference type="ChEBI" id="CHEBI:64615"/>
        <dbReference type="EC" id="2.3.1.20"/>
    </reaction>
</comment>
<organism evidence="13 14">
    <name type="scientific">Cryobacterium glucosi</name>
    <dbReference type="NCBI Taxonomy" id="1259175"/>
    <lineage>
        <taxon>Bacteria</taxon>
        <taxon>Bacillati</taxon>
        <taxon>Actinomycetota</taxon>
        <taxon>Actinomycetes</taxon>
        <taxon>Micrococcales</taxon>
        <taxon>Microbacteriaceae</taxon>
        <taxon>Cryobacterium</taxon>
    </lineage>
</organism>
<name>A0ABY2IN05_9MICO</name>
<dbReference type="InterPro" id="IPR045034">
    <property type="entry name" value="O-acyltransferase_WSD1-like"/>
</dbReference>
<protein>
    <recommendedName>
        <fullName evidence="4">diacylglycerol O-acyltransferase</fullName>
        <ecNumber evidence="4">2.3.1.20</ecNumber>
    </recommendedName>
</protein>
<keyword evidence="6" id="KW-0808">Transferase</keyword>
<evidence type="ECO:0000256" key="8">
    <source>
        <dbReference type="ARBA" id="ARBA00023098"/>
    </source>
</evidence>
<keyword evidence="5" id="KW-0444">Lipid biosynthesis</keyword>
<feature type="domain" description="O-acyltransferase WSD1 C-terminal" evidence="12">
    <location>
        <begin position="323"/>
        <end position="463"/>
    </location>
</feature>
<dbReference type="InterPro" id="IPR023213">
    <property type="entry name" value="CAT-like_dom_sf"/>
</dbReference>
<feature type="domain" description="O-acyltransferase WSD1-like N-terminal" evidence="11">
    <location>
        <begin position="12"/>
        <end position="283"/>
    </location>
</feature>
<keyword evidence="8" id="KW-0443">Lipid metabolism</keyword>
<evidence type="ECO:0000259" key="11">
    <source>
        <dbReference type="Pfam" id="PF03007"/>
    </source>
</evidence>
<dbReference type="Gene3D" id="3.30.559.10">
    <property type="entry name" value="Chloramphenicol acetyltransferase-like domain"/>
    <property type="match status" value="1"/>
</dbReference>
<dbReference type="EMBL" id="SOFS01000018">
    <property type="protein sequence ID" value="TFC20852.1"/>
    <property type="molecule type" value="Genomic_DNA"/>
</dbReference>
<comment type="pathway">
    <text evidence="1">Glycerolipid metabolism; triacylglycerol biosynthesis.</text>
</comment>
<evidence type="ECO:0000256" key="6">
    <source>
        <dbReference type="ARBA" id="ARBA00022679"/>
    </source>
</evidence>